<reference evidence="2 3" key="1">
    <citation type="journal article" date="2023" name="J. Hered.">
        <title>Chromosome-level genome of the wood stork (Mycteria americana) provides insight into avian chromosome evolution.</title>
        <authorList>
            <person name="Flamio R. Jr."/>
            <person name="Ramstad K.M."/>
        </authorList>
    </citation>
    <scope>NUCLEOTIDE SEQUENCE [LARGE SCALE GENOMIC DNA]</scope>
    <source>
        <strain evidence="2">JAX WOST 10</strain>
    </source>
</reference>
<comment type="caution">
    <text evidence="2">The sequence shown here is derived from an EMBL/GenBank/DDBJ whole genome shotgun (WGS) entry which is preliminary data.</text>
</comment>
<dbReference type="EMBL" id="JAUNZN010000006">
    <property type="protein sequence ID" value="KAK4820330.1"/>
    <property type="molecule type" value="Genomic_DNA"/>
</dbReference>
<keyword evidence="3" id="KW-1185">Reference proteome</keyword>
<evidence type="ECO:0000256" key="1">
    <source>
        <dbReference type="SAM" id="MobiDB-lite"/>
    </source>
</evidence>
<evidence type="ECO:0000313" key="3">
    <source>
        <dbReference type="Proteomes" id="UP001333110"/>
    </source>
</evidence>
<dbReference type="Proteomes" id="UP001333110">
    <property type="component" value="Unassembled WGS sequence"/>
</dbReference>
<proteinExistence type="predicted"/>
<dbReference type="AlphaFoldDB" id="A0AAN7NR03"/>
<feature type="region of interest" description="Disordered" evidence="1">
    <location>
        <begin position="462"/>
        <end position="482"/>
    </location>
</feature>
<accession>A0AAN7NR03</accession>
<evidence type="ECO:0000313" key="2">
    <source>
        <dbReference type="EMBL" id="KAK4820330.1"/>
    </source>
</evidence>
<protein>
    <submittedName>
        <fullName evidence="2">Uncharacterized protein</fullName>
    </submittedName>
</protein>
<name>A0AAN7NR03_MYCAM</name>
<organism evidence="2 3">
    <name type="scientific">Mycteria americana</name>
    <name type="common">Wood stork</name>
    <dbReference type="NCBI Taxonomy" id="33587"/>
    <lineage>
        <taxon>Eukaryota</taxon>
        <taxon>Metazoa</taxon>
        <taxon>Chordata</taxon>
        <taxon>Craniata</taxon>
        <taxon>Vertebrata</taxon>
        <taxon>Euteleostomi</taxon>
        <taxon>Archelosauria</taxon>
        <taxon>Archosauria</taxon>
        <taxon>Dinosauria</taxon>
        <taxon>Saurischia</taxon>
        <taxon>Theropoda</taxon>
        <taxon>Coelurosauria</taxon>
        <taxon>Aves</taxon>
        <taxon>Neognathae</taxon>
        <taxon>Neoaves</taxon>
        <taxon>Aequornithes</taxon>
        <taxon>Ciconiiformes</taxon>
        <taxon>Ciconiidae</taxon>
        <taxon>Mycteria</taxon>
    </lineage>
</organism>
<feature type="region of interest" description="Disordered" evidence="1">
    <location>
        <begin position="361"/>
        <end position="384"/>
    </location>
</feature>
<sequence>MSSFSSTSTPKAALNHIIPQPVLIPGIAPSQVQDLALGLVEPHEVHTGSLLELIQVPLDGIPSFWRVSCTTQLGVICKLAEGALDAPVCVIDEGIEQHWSQYGPLTDTTRHRSPSGHGAVDHCCLDVTIQPIPHPLNSPPIKSLSLQFREKDVVGDRVEGLMEVQIDDIQASSVIESQKRGSTVSLLFSRAAMDRTHQLDLATATGSGSFLSRSHTPAYVFSPHFVHVLHPSPRGSKILQKSTHLVRELDLNRLLPPEKISLAPELPIVDLMAPGPPASNEDRWPHPITSHCTAVRFGSWSGCNASCDGIHVSVCRVTAASAHASADLLAASARSDTCLPAASAHTITSLPVASAHTVTSLPLQRASPGPRCQGQKPPESTFVPKTEGKTRLFRIKAGLGTYCREGVSWEGRMTKLRRGQGQMQRQEAVGGAAVLGRAGEDSTGEGLDERLTICFRRSRLSSLPGSCRSSPPERQPRAAGGERRCCGLRFQKVKRFDKGPRGRNV</sequence>
<gene>
    <name evidence="2" type="ORF">QYF61_023563</name>
</gene>